<dbReference type="EMBL" id="JBHRYJ010000003">
    <property type="protein sequence ID" value="MFC3676990.1"/>
    <property type="molecule type" value="Genomic_DNA"/>
</dbReference>
<organism evidence="1 2">
    <name type="scientific">Ferrovibrio xuzhouensis</name>
    <dbReference type="NCBI Taxonomy" id="1576914"/>
    <lineage>
        <taxon>Bacteria</taxon>
        <taxon>Pseudomonadati</taxon>
        <taxon>Pseudomonadota</taxon>
        <taxon>Alphaproteobacteria</taxon>
        <taxon>Rhodospirillales</taxon>
        <taxon>Rhodospirillaceae</taxon>
        <taxon>Ferrovibrio</taxon>
    </lineage>
</organism>
<reference evidence="2" key="1">
    <citation type="journal article" date="2019" name="Int. J. Syst. Evol. Microbiol.">
        <title>The Global Catalogue of Microorganisms (GCM) 10K type strain sequencing project: providing services to taxonomists for standard genome sequencing and annotation.</title>
        <authorList>
            <consortium name="The Broad Institute Genomics Platform"/>
            <consortium name="The Broad Institute Genome Sequencing Center for Infectious Disease"/>
            <person name="Wu L."/>
            <person name="Ma J."/>
        </authorList>
    </citation>
    <scope>NUCLEOTIDE SEQUENCE [LARGE SCALE GENOMIC DNA]</scope>
    <source>
        <strain evidence="2">KCTC 42182</strain>
    </source>
</reference>
<proteinExistence type="predicted"/>
<keyword evidence="2" id="KW-1185">Reference proteome</keyword>
<accession>A0ABV7VIH0</accession>
<dbReference type="Proteomes" id="UP001595711">
    <property type="component" value="Unassembled WGS sequence"/>
</dbReference>
<comment type="caution">
    <text evidence="1">The sequence shown here is derived from an EMBL/GenBank/DDBJ whole genome shotgun (WGS) entry which is preliminary data.</text>
</comment>
<dbReference type="Gene3D" id="3.90.550.10">
    <property type="entry name" value="Spore Coat Polysaccharide Biosynthesis Protein SpsA, Chain A"/>
    <property type="match status" value="1"/>
</dbReference>
<sequence length="247" mass="27669">MSRPLVVVSTPCYGGQVHQLYMQSVIALMQYASGSFFDVGLALLGNDSLITRSRNTLVSNFLDMPRATHLLFVDADISFSPDQVARMLQFGEPLVAGLYPLKVLDWQQAAMRGRAEQEEDALYYCGLPCSGEGREDRDGFVTGHYAGTGFMLIAREVLETMTAAYAGLGYSGTHAYTEGPRSNRQHYALFDCLIEPDTRTYLSEDFAFCWRWRRLGGKVWLDTVGRLTHTGSHDFHGNPEPRYRQAS</sequence>
<dbReference type="InterPro" id="IPR029044">
    <property type="entry name" value="Nucleotide-diphossugar_trans"/>
</dbReference>
<dbReference type="RefSeq" id="WP_379728344.1">
    <property type="nucleotide sequence ID" value="NZ_JBHRYJ010000003.1"/>
</dbReference>
<protein>
    <submittedName>
        <fullName evidence="1">Uncharacterized protein</fullName>
    </submittedName>
</protein>
<evidence type="ECO:0000313" key="2">
    <source>
        <dbReference type="Proteomes" id="UP001595711"/>
    </source>
</evidence>
<name>A0ABV7VIH0_9PROT</name>
<evidence type="ECO:0000313" key="1">
    <source>
        <dbReference type="EMBL" id="MFC3676990.1"/>
    </source>
</evidence>
<gene>
    <name evidence="1" type="ORF">ACFOOQ_15635</name>
</gene>
<dbReference type="SUPFAM" id="SSF53448">
    <property type="entry name" value="Nucleotide-diphospho-sugar transferases"/>
    <property type="match status" value="1"/>
</dbReference>